<keyword evidence="1" id="KW-0472">Membrane</keyword>
<name>A0AAN9TQ01_9HEMI</name>
<evidence type="ECO:0000256" key="1">
    <source>
        <dbReference type="SAM" id="Phobius"/>
    </source>
</evidence>
<dbReference type="Proteomes" id="UP001367676">
    <property type="component" value="Unassembled WGS sequence"/>
</dbReference>
<dbReference type="AlphaFoldDB" id="A0AAN9TQ01"/>
<evidence type="ECO:0000256" key="2">
    <source>
        <dbReference type="SAM" id="SignalP"/>
    </source>
</evidence>
<organism evidence="3 4">
    <name type="scientific">Parthenolecanium corni</name>
    <dbReference type="NCBI Taxonomy" id="536013"/>
    <lineage>
        <taxon>Eukaryota</taxon>
        <taxon>Metazoa</taxon>
        <taxon>Ecdysozoa</taxon>
        <taxon>Arthropoda</taxon>
        <taxon>Hexapoda</taxon>
        <taxon>Insecta</taxon>
        <taxon>Pterygota</taxon>
        <taxon>Neoptera</taxon>
        <taxon>Paraneoptera</taxon>
        <taxon>Hemiptera</taxon>
        <taxon>Sternorrhyncha</taxon>
        <taxon>Coccoidea</taxon>
        <taxon>Coccidae</taxon>
        <taxon>Parthenolecanium</taxon>
    </lineage>
</organism>
<sequence length="272" mass="30518">MAAGLFIFVCVLTDSFAGLSYTSEAHSWSIYDLRRSRDYKYGWCFLTAAVGCIFVEMVAVLCITVHYRRCQTIALMIKNIVPLIEDKTSNTYFATNDKGLLMKADEEKAKVDLKSSPCEETHGVTSETPPDICSTFLNAEQSDIDLESDERTVSTASARDVHLDMAPHSQNKLAKRANFATLNTRNYRCLNYPTVRKYSTLGGCNLLTMERGTNPPASSSNFNQVHCHQKTCAQSTMPRMKTACVNTNKYHTTDRHAKMAELQQLSCDDFNL</sequence>
<evidence type="ECO:0000313" key="3">
    <source>
        <dbReference type="EMBL" id="KAK7601993.1"/>
    </source>
</evidence>
<keyword evidence="4" id="KW-1185">Reference proteome</keyword>
<gene>
    <name evidence="3" type="ORF">V9T40_009434</name>
</gene>
<proteinExistence type="predicted"/>
<keyword evidence="1" id="KW-0812">Transmembrane</keyword>
<feature type="signal peptide" evidence="2">
    <location>
        <begin position="1"/>
        <end position="17"/>
    </location>
</feature>
<accession>A0AAN9TQ01</accession>
<feature type="transmembrane region" description="Helical" evidence="1">
    <location>
        <begin position="41"/>
        <end position="67"/>
    </location>
</feature>
<keyword evidence="2" id="KW-0732">Signal</keyword>
<protein>
    <submittedName>
        <fullName evidence="3">Uncharacterized protein</fullName>
    </submittedName>
</protein>
<dbReference type="EMBL" id="JBBCAQ010000010">
    <property type="protein sequence ID" value="KAK7601993.1"/>
    <property type="molecule type" value="Genomic_DNA"/>
</dbReference>
<evidence type="ECO:0000313" key="4">
    <source>
        <dbReference type="Proteomes" id="UP001367676"/>
    </source>
</evidence>
<reference evidence="3 4" key="1">
    <citation type="submission" date="2024-03" db="EMBL/GenBank/DDBJ databases">
        <title>Adaptation during the transition from Ophiocordyceps entomopathogen to insect associate is accompanied by gene loss and intensified selection.</title>
        <authorList>
            <person name="Ward C.M."/>
            <person name="Onetto C.A."/>
            <person name="Borneman A.R."/>
        </authorList>
    </citation>
    <scope>NUCLEOTIDE SEQUENCE [LARGE SCALE GENOMIC DNA]</scope>
    <source>
        <strain evidence="3">AWRI1</strain>
        <tissue evidence="3">Single Adult Female</tissue>
    </source>
</reference>
<feature type="chain" id="PRO_5042897311" evidence="2">
    <location>
        <begin position="18"/>
        <end position="272"/>
    </location>
</feature>
<comment type="caution">
    <text evidence="3">The sequence shown here is derived from an EMBL/GenBank/DDBJ whole genome shotgun (WGS) entry which is preliminary data.</text>
</comment>
<keyword evidence="1" id="KW-1133">Transmembrane helix</keyword>